<organism evidence="20 22">
    <name type="scientific">Hafnia alvei</name>
    <dbReference type="NCBI Taxonomy" id="569"/>
    <lineage>
        <taxon>Bacteria</taxon>
        <taxon>Pseudomonadati</taxon>
        <taxon>Pseudomonadota</taxon>
        <taxon>Gammaproteobacteria</taxon>
        <taxon>Enterobacterales</taxon>
        <taxon>Hafniaceae</taxon>
        <taxon>Hafnia</taxon>
    </lineage>
</organism>
<dbReference type="GO" id="GO:0033748">
    <property type="term" value="F:hydrogenase (acceptor) activity"/>
    <property type="evidence" value="ECO:0007669"/>
    <property type="project" value="UniProtKB-EC"/>
</dbReference>
<dbReference type="GO" id="GO:0030313">
    <property type="term" value="C:cell envelope"/>
    <property type="evidence" value="ECO:0007669"/>
    <property type="project" value="UniProtKB-SubCell"/>
</dbReference>
<evidence type="ECO:0000256" key="14">
    <source>
        <dbReference type="ARBA" id="ARBA00031163"/>
    </source>
</evidence>
<keyword evidence="9" id="KW-0732">Signal</keyword>
<dbReference type="STRING" id="569.A6V27_13875"/>
<dbReference type="InterPro" id="IPR037024">
    <property type="entry name" value="NiFe_Hase_small_N_sf"/>
</dbReference>
<keyword evidence="17" id="KW-0472">Membrane</keyword>
<dbReference type="PANTHER" id="PTHR30013">
    <property type="entry name" value="NIFE / NIFESE HYDROGENASE SMALL SUBUNIT FAMILY MEMBER"/>
    <property type="match status" value="1"/>
</dbReference>
<keyword evidence="17" id="KW-0812">Transmembrane</keyword>
<dbReference type="EMBL" id="FMIQ01000067">
    <property type="protein sequence ID" value="SCM54142.1"/>
    <property type="molecule type" value="Genomic_DNA"/>
</dbReference>
<dbReference type="InterPro" id="IPR001821">
    <property type="entry name" value="NiFe_hydrogenase_ssu"/>
</dbReference>
<dbReference type="EC" id="1.12.99.6" evidence="6"/>
<dbReference type="Pfam" id="PF14720">
    <property type="entry name" value="NiFe_hyd_SSU_C"/>
    <property type="match status" value="1"/>
</dbReference>
<dbReference type="GO" id="GO:0009061">
    <property type="term" value="P:anaerobic respiration"/>
    <property type="evidence" value="ECO:0007669"/>
    <property type="project" value="TreeGrafter"/>
</dbReference>
<dbReference type="InterPro" id="IPR019546">
    <property type="entry name" value="TAT_signal_bac_arc"/>
</dbReference>
<evidence type="ECO:0000313" key="23">
    <source>
        <dbReference type="Proteomes" id="UP000291600"/>
    </source>
</evidence>
<feature type="domain" description="NADH:ubiquinone oxidoreductase-like 20kDa subunit" evidence="18">
    <location>
        <begin position="58"/>
        <end position="202"/>
    </location>
</feature>
<dbReference type="NCBIfam" id="TIGR00391">
    <property type="entry name" value="hydA"/>
    <property type="match status" value="1"/>
</dbReference>
<comment type="catalytic activity">
    <reaction evidence="15">
        <text>H2 + A = AH2</text>
        <dbReference type="Rhea" id="RHEA:12116"/>
        <dbReference type="ChEBI" id="CHEBI:13193"/>
        <dbReference type="ChEBI" id="CHEBI:17499"/>
        <dbReference type="ChEBI" id="CHEBI:18276"/>
        <dbReference type="EC" id="1.12.99.6"/>
    </reaction>
</comment>
<dbReference type="GO" id="GO:0044569">
    <property type="term" value="C:[Ni-Fe] hydrogenase complex"/>
    <property type="evidence" value="ECO:0007669"/>
    <property type="project" value="TreeGrafter"/>
</dbReference>
<evidence type="ECO:0000256" key="16">
    <source>
        <dbReference type="SAM" id="MobiDB-lite"/>
    </source>
</evidence>
<dbReference type="PANTHER" id="PTHR30013:SF7">
    <property type="entry name" value="HYDROGENASE-2 SMALL CHAIN"/>
    <property type="match status" value="1"/>
</dbReference>
<dbReference type="SUPFAM" id="SSF56770">
    <property type="entry name" value="HydA/Nqo6-like"/>
    <property type="match status" value="1"/>
</dbReference>
<evidence type="ECO:0000256" key="4">
    <source>
        <dbReference type="ARBA" id="ARBA00006605"/>
    </source>
</evidence>
<evidence type="ECO:0000256" key="1">
    <source>
        <dbReference type="ARBA" id="ARBA00001927"/>
    </source>
</evidence>
<comment type="subcellular location">
    <subcellularLocation>
        <location evidence="3">Cell envelope</location>
    </subcellularLocation>
</comment>
<keyword evidence="7" id="KW-0004">4Fe-4S</keyword>
<comment type="cofactor">
    <cofactor evidence="1">
        <name>[3Fe-4S] cluster</name>
        <dbReference type="ChEBI" id="CHEBI:21137"/>
    </cofactor>
</comment>
<evidence type="ECO:0000256" key="3">
    <source>
        <dbReference type="ARBA" id="ARBA00004196"/>
    </source>
</evidence>
<protein>
    <recommendedName>
        <fullName evidence="6">hydrogenase (acceptor)</fullName>
        <ecNumber evidence="6">1.12.99.6</ecNumber>
    </recommendedName>
    <alternativeName>
        <fullName evidence="14">NiFe hydrogenase</fullName>
    </alternativeName>
</protein>
<dbReference type="Proteomes" id="UP000094844">
    <property type="component" value="Unassembled WGS sequence"/>
</dbReference>
<evidence type="ECO:0000256" key="13">
    <source>
        <dbReference type="ARBA" id="ARBA00023291"/>
    </source>
</evidence>
<comment type="cofactor">
    <cofactor evidence="2">
        <name>[4Fe-4S] cluster</name>
        <dbReference type="ChEBI" id="CHEBI:49883"/>
    </cofactor>
</comment>
<dbReference type="NCBIfam" id="TIGR01409">
    <property type="entry name" value="TAT_signal_seq"/>
    <property type="match status" value="1"/>
</dbReference>
<feature type="transmembrane region" description="Helical" evidence="17">
    <location>
        <begin position="335"/>
        <end position="354"/>
    </location>
</feature>
<keyword evidence="13" id="KW-0003">3Fe-4S</keyword>
<keyword evidence="8" id="KW-0479">Metal-binding</keyword>
<comment type="similarity">
    <text evidence="4">Belongs to the [NiFe]/[NiFeSe] hydrogenase small subunit family.</text>
</comment>
<dbReference type="OrthoDB" id="9766729at2"/>
<evidence type="ECO:0000256" key="10">
    <source>
        <dbReference type="ARBA" id="ARBA00023002"/>
    </source>
</evidence>
<evidence type="ECO:0000313" key="20">
    <source>
        <dbReference type="EMBL" id="SCM54142.1"/>
    </source>
</evidence>
<evidence type="ECO:0000256" key="5">
    <source>
        <dbReference type="ARBA" id="ARBA00011771"/>
    </source>
</evidence>
<dbReference type="GO" id="GO:0051539">
    <property type="term" value="F:4 iron, 4 sulfur cluster binding"/>
    <property type="evidence" value="ECO:0007669"/>
    <property type="project" value="UniProtKB-KW"/>
</dbReference>
<dbReference type="InterPro" id="IPR027394">
    <property type="entry name" value="Cytochrome-c3_hydrogenase_C"/>
</dbReference>
<sequence length="384" mass="41328">MAEDNFLSAHGVNRRDFMKLCAGMAATLGLSSNAAAEMAAAITNPQRPPVIWIGAQECTGCTESLLRATHPTIENLILNTISLEYHEVLSAAFGHQAEENKHNAMKRYKGKYVLVVDGSIPLKDGGVYCMVAGEPIVDHIRRAAADAAAVIAIGSCAAWGGVPATGGNPTGAVSLEEAIGKPVINIPGCPPNPHNFLTTVVYYITYGKLPELDSKHRPLFAYERLIHENCERRPHFDAGRFAKEFGDYGHRQGWCLYHLGCKGPETYGNCSTLEFCDIGGGIWPVGIGHPCYGCNEQGVGFTKGIFQLANVENPTPRVDKPGVANREGGHISPTATGLIGGALGILIGVSLMTVRELGRQQKRHESERQNAEKSHAEHHDSRGE</sequence>
<evidence type="ECO:0000313" key="22">
    <source>
        <dbReference type="Proteomes" id="UP000094844"/>
    </source>
</evidence>
<dbReference type="AlphaFoldDB" id="A0A1C6Z4H9"/>
<dbReference type="InterPro" id="IPR037148">
    <property type="entry name" value="NiFe-Hase_small_C_sf"/>
</dbReference>
<dbReference type="PATRIC" id="fig|569.27.peg.3531"/>
<feature type="domain" description="Cytochrome-c3 hydrogenase C-terminal" evidence="19">
    <location>
        <begin position="222"/>
        <end position="306"/>
    </location>
</feature>
<dbReference type="PROSITE" id="PS51318">
    <property type="entry name" value="TAT"/>
    <property type="match status" value="1"/>
</dbReference>
<dbReference type="FunFam" id="3.40.50.700:FF:000001">
    <property type="entry name" value="Hydrogenase 2 small subunit"/>
    <property type="match status" value="1"/>
</dbReference>
<dbReference type="EMBL" id="SITJ01000052">
    <property type="protein sequence ID" value="TBL69612.1"/>
    <property type="molecule type" value="Genomic_DNA"/>
</dbReference>
<accession>A0A1C6Z4H9</accession>
<dbReference type="InterPro" id="IPR006311">
    <property type="entry name" value="TAT_signal"/>
</dbReference>
<reference evidence="20 22" key="1">
    <citation type="submission" date="2016-09" db="EMBL/GenBank/DDBJ databases">
        <authorList>
            <person name="Capua I."/>
            <person name="De Benedictis P."/>
            <person name="Joannis T."/>
            <person name="Lombin L.H."/>
            <person name="Cattoli G."/>
        </authorList>
    </citation>
    <scope>NUCLEOTIDE SEQUENCE [LARGE SCALE GENOMIC DNA]</scope>
    <source>
        <strain evidence="20 22">GB001</strain>
    </source>
</reference>
<evidence type="ECO:0000256" key="2">
    <source>
        <dbReference type="ARBA" id="ARBA00001966"/>
    </source>
</evidence>
<proteinExistence type="inferred from homology"/>
<keyword evidence="17" id="KW-1133">Transmembrane helix</keyword>
<evidence type="ECO:0000256" key="15">
    <source>
        <dbReference type="ARBA" id="ARBA00048757"/>
    </source>
</evidence>
<keyword evidence="10 20" id="KW-0560">Oxidoreductase</keyword>
<dbReference type="Gene3D" id="3.40.50.700">
    <property type="entry name" value="NADH:ubiquinone oxidoreductase-like, 20kDa subunit"/>
    <property type="match status" value="1"/>
</dbReference>
<keyword evidence="11" id="KW-0408">Iron</keyword>
<evidence type="ECO:0000256" key="9">
    <source>
        <dbReference type="ARBA" id="ARBA00022729"/>
    </source>
</evidence>
<dbReference type="RefSeq" id="WP_040044698.1">
    <property type="nucleotide sequence ID" value="NZ_CAMLAG010000017.1"/>
</dbReference>
<evidence type="ECO:0000256" key="11">
    <source>
        <dbReference type="ARBA" id="ARBA00023004"/>
    </source>
</evidence>
<reference evidence="21 23" key="2">
    <citation type="submission" date="2019-02" db="EMBL/GenBank/DDBJ databases">
        <title>Comparative genomic analysis of the Hafnia genus genomes.</title>
        <authorList>
            <person name="Zhiqiu Y."/>
            <person name="Chao Y."/>
            <person name="Yuhui D."/>
            <person name="Di H."/>
            <person name="Bin L."/>
        </authorList>
    </citation>
    <scope>NUCLEOTIDE SEQUENCE [LARGE SCALE GENOMIC DNA]</scope>
    <source>
        <strain evidence="21 23">PCM_1210</strain>
    </source>
</reference>
<evidence type="ECO:0000256" key="8">
    <source>
        <dbReference type="ARBA" id="ARBA00022723"/>
    </source>
</evidence>
<name>A0A1C6Z4H9_HAFAL</name>
<dbReference type="GO" id="GO:0046872">
    <property type="term" value="F:metal ion binding"/>
    <property type="evidence" value="ECO:0007669"/>
    <property type="project" value="UniProtKB-KW"/>
</dbReference>
<evidence type="ECO:0000256" key="7">
    <source>
        <dbReference type="ARBA" id="ARBA00022485"/>
    </source>
</evidence>
<dbReference type="GO" id="GO:0009055">
    <property type="term" value="F:electron transfer activity"/>
    <property type="evidence" value="ECO:0007669"/>
    <property type="project" value="TreeGrafter"/>
</dbReference>
<dbReference type="GO" id="GO:0009375">
    <property type="term" value="C:ferredoxin hydrogenase complex"/>
    <property type="evidence" value="ECO:0007669"/>
    <property type="project" value="InterPro"/>
</dbReference>
<feature type="region of interest" description="Disordered" evidence="16">
    <location>
        <begin position="358"/>
        <end position="384"/>
    </location>
</feature>
<keyword evidence="12" id="KW-0411">Iron-sulfur</keyword>
<dbReference type="PRINTS" id="PR00614">
    <property type="entry name" value="NIHGNASESMLL"/>
</dbReference>
<dbReference type="InterPro" id="IPR006137">
    <property type="entry name" value="NADH_UbQ_OxRdtase-like_20kDa"/>
</dbReference>
<evidence type="ECO:0000259" key="18">
    <source>
        <dbReference type="Pfam" id="PF01058"/>
    </source>
</evidence>
<gene>
    <name evidence="21" type="primary">hybO</name>
    <name evidence="20" type="ORF">BN1044_03641</name>
    <name evidence="21" type="ORF">EYY96_04785</name>
</gene>
<dbReference type="NCBIfam" id="NF007779">
    <property type="entry name" value="PRK10468.1"/>
    <property type="match status" value="1"/>
</dbReference>
<evidence type="ECO:0000313" key="21">
    <source>
        <dbReference type="EMBL" id="TBL69612.1"/>
    </source>
</evidence>
<evidence type="ECO:0000259" key="19">
    <source>
        <dbReference type="Pfam" id="PF14720"/>
    </source>
</evidence>
<dbReference type="Gene3D" id="4.10.480.10">
    <property type="entry name" value="Cytochrome-c3 hydrogenase, C-terminal domain"/>
    <property type="match status" value="1"/>
</dbReference>
<comment type="subunit">
    <text evidence="5">Heterodimer of a large and a small subunit.</text>
</comment>
<dbReference type="Proteomes" id="UP000291600">
    <property type="component" value="Unassembled WGS sequence"/>
</dbReference>
<dbReference type="GO" id="GO:0008901">
    <property type="term" value="F:ferredoxin hydrogenase activity"/>
    <property type="evidence" value="ECO:0007669"/>
    <property type="project" value="InterPro"/>
</dbReference>
<evidence type="ECO:0000256" key="17">
    <source>
        <dbReference type="SAM" id="Phobius"/>
    </source>
</evidence>
<dbReference type="GO" id="GO:0016020">
    <property type="term" value="C:membrane"/>
    <property type="evidence" value="ECO:0007669"/>
    <property type="project" value="TreeGrafter"/>
</dbReference>
<evidence type="ECO:0000256" key="6">
    <source>
        <dbReference type="ARBA" id="ARBA00012082"/>
    </source>
</evidence>
<dbReference type="GO" id="GO:0051538">
    <property type="term" value="F:3 iron, 4 sulfur cluster binding"/>
    <property type="evidence" value="ECO:0007669"/>
    <property type="project" value="UniProtKB-KW"/>
</dbReference>
<evidence type="ECO:0000256" key="12">
    <source>
        <dbReference type="ARBA" id="ARBA00023014"/>
    </source>
</evidence>
<dbReference type="Pfam" id="PF01058">
    <property type="entry name" value="Oxidored_q6"/>
    <property type="match status" value="1"/>
</dbReference>